<feature type="domain" description="ABC transmembrane type-1" evidence="10">
    <location>
        <begin position="1"/>
        <end position="112"/>
    </location>
</feature>
<dbReference type="InterPro" id="IPR035906">
    <property type="entry name" value="MetI-like_sf"/>
</dbReference>
<feature type="transmembrane region" description="Helical" evidence="9">
    <location>
        <begin position="6"/>
        <end position="22"/>
    </location>
</feature>
<dbReference type="InterPro" id="IPR000515">
    <property type="entry name" value="MetI-like"/>
</dbReference>
<evidence type="ECO:0000256" key="4">
    <source>
        <dbReference type="ARBA" id="ARBA00022475"/>
    </source>
</evidence>
<comment type="similarity">
    <text evidence="2">Belongs to the binding-protein-dependent transport system permease family. MalFG subfamily.</text>
</comment>
<keyword evidence="6 9" id="KW-0812">Transmembrane</keyword>
<keyword evidence="8 9" id="KW-0472">Membrane</keyword>
<dbReference type="Proteomes" id="UP000254863">
    <property type="component" value="Unassembled WGS sequence"/>
</dbReference>
<dbReference type="PANTHER" id="PTHR32243:SF34">
    <property type="entry name" value="GALACTOOLIGOSACCHARIDES TRANSPORT SYSTEM PERMEASE PROTEIN GANQ"/>
    <property type="match status" value="1"/>
</dbReference>
<name>A0A7H4PQ90_9ENTR</name>
<sequence>MSILVLQMFPAFLSMTAIYILLSKMNLIDTYIGLLLVYVTGSLPFMTWLVKGYFDAIPTSLDEAAKIDGAGHLTIFFEIILPLAKPILVFVALVSFTGPWMDFILPTLNFTQ</sequence>
<keyword evidence="4" id="KW-1003">Cell membrane</keyword>
<feature type="transmembrane region" description="Helical" evidence="9">
    <location>
        <begin position="70"/>
        <end position="96"/>
    </location>
</feature>
<keyword evidence="7 9" id="KW-1133">Transmembrane helix</keyword>
<comment type="caution">
    <text evidence="11">The sequence shown here is derived from an EMBL/GenBank/DDBJ whole genome shotgun (WGS) entry which is preliminary data.</text>
</comment>
<evidence type="ECO:0000256" key="8">
    <source>
        <dbReference type="ARBA" id="ARBA00023136"/>
    </source>
</evidence>
<evidence type="ECO:0000256" key="3">
    <source>
        <dbReference type="ARBA" id="ARBA00022448"/>
    </source>
</evidence>
<keyword evidence="3 9" id="KW-0813">Transport</keyword>
<feature type="transmembrane region" description="Helical" evidence="9">
    <location>
        <begin position="31"/>
        <end position="50"/>
    </location>
</feature>
<evidence type="ECO:0000256" key="6">
    <source>
        <dbReference type="ARBA" id="ARBA00022692"/>
    </source>
</evidence>
<dbReference type="PROSITE" id="PS50928">
    <property type="entry name" value="ABC_TM1"/>
    <property type="match status" value="1"/>
</dbReference>
<dbReference type="GO" id="GO:0042956">
    <property type="term" value="P:maltodextrin transmembrane transport"/>
    <property type="evidence" value="ECO:0007669"/>
    <property type="project" value="TreeGrafter"/>
</dbReference>
<dbReference type="CDD" id="cd06261">
    <property type="entry name" value="TM_PBP2"/>
    <property type="match status" value="1"/>
</dbReference>
<dbReference type="EMBL" id="UGMS01000005">
    <property type="protein sequence ID" value="STW80563.1"/>
    <property type="molecule type" value="Genomic_DNA"/>
</dbReference>
<evidence type="ECO:0000256" key="7">
    <source>
        <dbReference type="ARBA" id="ARBA00022989"/>
    </source>
</evidence>
<dbReference type="AlphaFoldDB" id="A0A7H4PQ90"/>
<evidence type="ECO:0000256" key="9">
    <source>
        <dbReference type="RuleBase" id="RU363032"/>
    </source>
</evidence>
<comment type="subcellular location">
    <subcellularLocation>
        <location evidence="1">Cell inner membrane</location>
        <topology evidence="1">Multi-pass membrane protein</topology>
    </subcellularLocation>
    <subcellularLocation>
        <location evidence="9">Cell membrane</location>
        <topology evidence="9">Multi-pass membrane protein</topology>
    </subcellularLocation>
</comment>
<keyword evidence="5" id="KW-0997">Cell inner membrane</keyword>
<reference evidence="11 12" key="1">
    <citation type="submission" date="2018-06" db="EMBL/GenBank/DDBJ databases">
        <authorList>
            <consortium name="Pathogen Informatics"/>
            <person name="Doyle S."/>
        </authorList>
    </citation>
    <scope>NUCLEOTIDE SEQUENCE [LARGE SCALE GENOMIC DNA]</scope>
    <source>
        <strain evidence="11 12">NCTC11685</strain>
    </source>
</reference>
<protein>
    <submittedName>
        <fullName evidence="11">Maltose/maltodextrin ABC transporter</fullName>
    </submittedName>
</protein>
<proteinExistence type="inferred from homology"/>
<evidence type="ECO:0000313" key="11">
    <source>
        <dbReference type="EMBL" id="STW80563.1"/>
    </source>
</evidence>
<dbReference type="InterPro" id="IPR050901">
    <property type="entry name" value="BP-dep_ABC_trans_perm"/>
</dbReference>
<dbReference type="GO" id="GO:0015423">
    <property type="term" value="F:ABC-type maltose transporter activity"/>
    <property type="evidence" value="ECO:0007669"/>
    <property type="project" value="TreeGrafter"/>
</dbReference>
<organism evidence="11 12">
    <name type="scientific">Klebsiella michiganensis</name>
    <dbReference type="NCBI Taxonomy" id="1134687"/>
    <lineage>
        <taxon>Bacteria</taxon>
        <taxon>Pseudomonadati</taxon>
        <taxon>Pseudomonadota</taxon>
        <taxon>Gammaproteobacteria</taxon>
        <taxon>Enterobacterales</taxon>
        <taxon>Enterobacteriaceae</taxon>
        <taxon>Klebsiella/Raoultella group</taxon>
        <taxon>Klebsiella</taxon>
    </lineage>
</organism>
<dbReference type="Gene3D" id="1.10.3720.10">
    <property type="entry name" value="MetI-like"/>
    <property type="match status" value="1"/>
</dbReference>
<accession>A0A7H4PQ90</accession>
<evidence type="ECO:0000256" key="1">
    <source>
        <dbReference type="ARBA" id="ARBA00004429"/>
    </source>
</evidence>
<dbReference type="SUPFAM" id="SSF161098">
    <property type="entry name" value="MetI-like"/>
    <property type="match status" value="1"/>
</dbReference>
<dbReference type="GO" id="GO:0005886">
    <property type="term" value="C:plasma membrane"/>
    <property type="evidence" value="ECO:0007669"/>
    <property type="project" value="UniProtKB-SubCell"/>
</dbReference>
<dbReference type="Pfam" id="PF00528">
    <property type="entry name" value="BPD_transp_1"/>
    <property type="match status" value="1"/>
</dbReference>
<evidence type="ECO:0000259" key="10">
    <source>
        <dbReference type="PROSITE" id="PS50928"/>
    </source>
</evidence>
<evidence type="ECO:0000256" key="2">
    <source>
        <dbReference type="ARBA" id="ARBA00009047"/>
    </source>
</evidence>
<dbReference type="PANTHER" id="PTHR32243">
    <property type="entry name" value="MALTOSE TRANSPORT SYSTEM PERMEASE-RELATED"/>
    <property type="match status" value="1"/>
</dbReference>
<evidence type="ECO:0000313" key="12">
    <source>
        <dbReference type="Proteomes" id="UP000254863"/>
    </source>
</evidence>
<evidence type="ECO:0000256" key="5">
    <source>
        <dbReference type="ARBA" id="ARBA00022519"/>
    </source>
</evidence>
<gene>
    <name evidence="11" type="primary">malG_3</name>
    <name evidence="11" type="ORF">NCTC11685_07926</name>
</gene>